<organism evidence="1 2">
    <name type="scientific">Penicillium cinerascens</name>
    <dbReference type="NCBI Taxonomy" id="70096"/>
    <lineage>
        <taxon>Eukaryota</taxon>
        <taxon>Fungi</taxon>
        <taxon>Dikarya</taxon>
        <taxon>Ascomycota</taxon>
        <taxon>Pezizomycotina</taxon>
        <taxon>Eurotiomycetes</taxon>
        <taxon>Eurotiomycetidae</taxon>
        <taxon>Eurotiales</taxon>
        <taxon>Aspergillaceae</taxon>
        <taxon>Penicillium</taxon>
    </lineage>
</organism>
<reference evidence="1" key="1">
    <citation type="submission" date="2022-12" db="EMBL/GenBank/DDBJ databases">
        <authorList>
            <person name="Petersen C."/>
        </authorList>
    </citation>
    <scope>NUCLEOTIDE SEQUENCE</scope>
    <source>
        <strain evidence="1">IBT 15544</strain>
    </source>
</reference>
<name>A0A9W9MM32_9EURO</name>
<dbReference type="Proteomes" id="UP001150904">
    <property type="component" value="Unassembled WGS sequence"/>
</dbReference>
<dbReference type="AlphaFoldDB" id="A0A9W9MM32"/>
<dbReference type="RefSeq" id="XP_058308344.1">
    <property type="nucleotide sequence ID" value="XM_058451806.1"/>
</dbReference>
<reference evidence="1" key="2">
    <citation type="journal article" date="2023" name="IMA Fungus">
        <title>Comparative genomic study of the Penicillium genus elucidates a diverse pangenome and 15 lateral gene transfer events.</title>
        <authorList>
            <person name="Petersen C."/>
            <person name="Sorensen T."/>
            <person name="Nielsen M.R."/>
            <person name="Sondergaard T.E."/>
            <person name="Sorensen J.L."/>
            <person name="Fitzpatrick D.A."/>
            <person name="Frisvad J.C."/>
            <person name="Nielsen K.L."/>
        </authorList>
    </citation>
    <scope>NUCLEOTIDE SEQUENCE</scope>
    <source>
        <strain evidence="1">IBT 15544</strain>
    </source>
</reference>
<proteinExistence type="predicted"/>
<sequence>MEISLASLSDLTIKAVEETKAHKGKISSYQKPESRPRSALFHVKESVLTQGSNHFRTSLKGCWRRTEVITLEDESINGMEVLLGIFHDKPPDPGSISATDVWYTIQASHKYGFDPKDTKPTLWFDKWLSWATQNRGKEWKKDLKFISQLLFPCFYFDHAEGFQTITQRLVYNSPGRIGENNPVPSVAMHLPPILIRKSTLPAGLYKEISATLHGTIDDCTANGVCSYLKELQRIDVEPLGNTLFRNSVADILTRLDDFDRKNLIRNKHDPLMPCSWCSRSWTYLIESIQRRIRAYFDGLCLDCLRNHPDENSTYWDRELHREAYDGEWDSTCHISHGEPTWYFSFNRRRERNPYYESR</sequence>
<gene>
    <name evidence="1" type="ORF">N7498_004744</name>
</gene>
<protein>
    <submittedName>
        <fullName evidence="1">Uncharacterized protein</fullName>
    </submittedName>
</protein>
<evidence type="ECO:0000313" key="2">
    <source>
        <dbReference type="Proteomes" id="UP001150904"/>
    </source>
</evidence>
<dbReference type="OrthoDB" id="268428at2759"/>
<keyword evidence="2" id="KW-1185">Reference proteome</keyword>
<evidence type="ECO:0000313" key="1">
    <source>
        <dbReference type="EMBL" id="KAJ5203865.1"/>
    </source>
</evidence>
<dbReference type="EMBL" id="JAPQKR010000012">
    <property type="protein sequence ID" value="KAJ5203865.1"/>
    <property type="molecule type" value="Genomic_DNA"/>
</dbReference>
<accession>A0A9W9MM32</accession>
<comment type="caution">
    <text evidence="1">The sequence shown here is derived from an EMBL/GenBank/DDBJ whole genome shotgun (WGS) entry which is preliminary data.</text>
</comment>
<dbReference type="GeneID" id="83179107"/>